<dbReference type="PANTHER" id="PTHR30055">
    <property type="entry name" value="HTH-TYPE TRANSCRIPTIONAL REGULATOR RUTR"/>
    <property type="match status" value="1"/>
</dbReference>
<dbReference type="Pfam" id="PF00440">
    <property type="entry name" value="TetR_N"/>
    <property type="match status" value="1"/>
</dbReference>
<evidence type="ECO:0000256" key="4">
    <source>
        <dbReference type="ARBA" id="ARBA00023163"/>
    </source>
</evidence>
<dbReference type="InterPro" id="IPR036271">
    <property type="entry name" value="Tet_transcr_reg_TetR-rel_C_sf"/>
</dbReference>
<keyword evidence="2" id="KW-0805">Transcription regulation</keyword>
<evidence type="ECO:0000256" key="3">
    <source>
        <dbReference type="ARBA" id="ARBA00023125"/>
    </source>
</evidence>
<dbReference type="InterPro" id="IPR003012">
    <property type="entry name" value="Tet_transcr_reg_TetR"/>
</dbReference>
<keyword evidence="8" id="KW-1185">Reference proteome</keyword>
<evidence type="ECO:0000259" key="5">
    <source>
        <dbReference type="Pfam" id="PF00440"/>
    </source>
</evidence>
<keyword evidence="3" id="KW-0238">DNA-binding</keyword>
<dbReference type="Gene3D" id="1.10.357.10">
    <property type="entry name" value="Tetracycline Repressor, domain 2"/>
    <property type="match status" value="1"/>
</dbReference>
<dbReference type="InterPro" id="IPR050109">
    <property type="entry name" value="HTH-type_TetR-like_transc_reg"/>
</dbReference>
<dbReference type="Proteomes" id="UP001500466">
    <property type="component" value="Unassembled WGS sequence"/>
</dbReference>
<protein>
    <submittedName>
        <fullName evidence="7">TetR/AcrR family transcriptional regulator C-terminal domain-containing protein</fullName>
    </submittedName>
</protein>
<gene>
    <name evidence="7" type="ORF">GCM10023205_47280</name>
</gene>
<dbReference type="InterPro" id="IPR001647">
    <property type="entry name" value="HTH_TetR"/>
</dbReference>
<dbReference type="RefSeq" id="WP_345677637.1">
    <property type="nucleotide sequence ID" value="NZ_BAABHS010000017.1"/>
</dbReference>
<keyword evidence="4" id="KW-0804">Transcription</keyword>
<dbReference type="Pfam" id="PF02909">
    <property type="entry name" value="TetR_C_1"/>
    <property type="match status" value="1"/>
</dbReference>
<keyword evidence="1" id="KW-0678">Repressor</keyword>
<name>A0ABP9HPP7_9ACTN</name>
<sequence length="225" mass="24450">MGTETPQQKRLGRPRRIDRDKIVETALAMPPGQVTMQSVADRLGVDRSALHYHVKNKDELLALVAAAAVSAALEAPEVPEDAGWRELTLALAWSMRRAGLVEAEYQPYLKAHVVIPTSGIEVLDRLLAVLHEEGLSEAEAIMSFSLLARFAYASARDEVAARPTGVHPALPELTEQLAAEGDRYATLRRSFAVVAGLTADEQFEFGVQFVTGGMERLMGKGESEG</sequence>
<accession>A0ABP9HPP7</accession>
<evidence type="ECO:0000256" key="1">
    <source>
        <dbReference type="ARBA" id="ARBA00022491"/>
    </source>
</evidence>
<organism evidence="7 8">
    <name type="scientific">Yinghuangia aomiensis</name>
    <dbReference type="NCBI Taxonomy" id="676205"/>
    <lineage>
        <taxon>Bacteria</taxon>
        <taxon>Bacillati</taxon>
        <taxon>Actinomycetota</taxon>
        <taxon>Actinomycetes</taxon>
        <taxon>Kitasatosporales</taxon>
        <taxon>Streptomycetaceae</taxon>
        <taxon>Yinghuangia</taxon>
    </lineage>
</organism>
<reference evidence="8" key="1">
    <citation type="journal article" date="2019" name="Int. J. Syst. Evol. Microbiol.">
        <title>The Global Catalogue of Microorganisms (GCM) 10K type strain sequencing project: providing services to taxonomists for standard genome sequencing and annotation.</title>
        <authorList>
            <consortium name="The Broad Institute Genomics Platform"/>
            <consortium name="The Broad Institute Genome Sequencing Center for Infectious Disease"/>
            <person name="Wu L."/>
            <person name="Ma J."/>
        </authorList>
    </citation>
    <scope>NUCLEOTIDE SEQUENCE [LARGE SCALE GENOMIC DNA]</scope>
    <source>
        <strain evidence="8">JCM 17986</strain>
    </source>
</reference>
<proteinExistence type="predicted"/>
<dbReference type="PRINTS" id="PR00400">
    <property type="entry name" value="TETREPRESSOR"/>
</dbReference>
<dbReference type="EMBL" id="BAABHS010000017">
    <property type="protein sequence ID" value="GAA4975036.1"/>
    <property type="molecule type" value="Genomic_DNA"/>
</dbReference>
<dbReference type="SUPFAM" id="SSF48498">
    <property type="entry name" value="Tetracyclin repressor-like, C-terminal domain"/>
    <property type="match status" value="1"/>
</dbReference>
<feature type="domain" description="Tetracycline repressor TetR C-terminal" evidence="6">
    <location>
        <begin position="79"/>
        <end position="216"/>
    </location>
</feature>
<evidence type="ECO:0000313" key="7">
    <source>
        <dbReference type="EMBL" id="GAA4975036.1"/>
    </source>
</evidence>
<dbReference type="InterPro" id="IPR009057">
    <property type="entry name" value="Homeodomain-like_sf"/>
</dbReference>
<dbReference type="PANTHER" id="PTHR30055:SF151">
    <property type="entry name" value="TRANSCRIPTIONAL REGULATORY PROTEIN"/>
    <property type="match status" value="1"/>
</dbReference>
<evidence type="ECO:0000313" key="8">
    <source>
        <dbReference type="Proteomes" id="UP001500466"/>
    </source>
</evidence>
<comment type="caution">
    <text evidence="7">The sequence shown here is derived from an EMBL/GenBank/DDBJ whole genome shotgun (WGS) entry which is preliminary data.</text>
</comment>
<evidence type="ECO:0000259" key="6">
    <source>
        <dbReference type="Pfam" id="PF02909"/>
    </source>
</evidence>
<dbReference type="SUPFAM" id="SSF46689">
    <property type="entry name" value="Homeodomain-like"/>
    <property type="match status" value="1"/>
</dbReference>
<feature type="domain" description="HTH tetR-type" evidence="5">
    <location>
        <begin position="33"/>
        <end position="62"/>
    </location>
</feature>
<dbReference type="InterPro" id="IPR004111">
    <property type="entry name" value="Repressor_TetR_C"/>
</dbReference>
<evidence type="ECO:0000256" key="2">
    <source>
        <dbReference type="ARBA" id="ARBA00023015"/>
    </source>
</evidence>